<sequence>MFNEFGLPGIWGILMWEVTDQEGSRLNASCKDECQIKTKRHVILDDGQGTEVWIANILIQKEEHFI</sequence>
<evidence type="ECO:0000313" key="1">
    <source>
        <dbReference type="EMBL" id="TXC09513.1"/>
    </source>
</evidence>
<dbReference type="EMBL" id="VMNF01000004">
    <property type="protein sequence ID" value="TXC09513.1"/>
    <property type="molecule type" value="Genomic_DNA"/>
</dbReference>
<evidence type="ECO:0000313" key="2">
    <source>
        <dbReference type="Proteomes" id="UP000321331"/>
    </source>
</evidence>
<dbReference type="Proteomes" id="UP000321331">
    <property type="component" value="Unassembled WGS sequence"/>
</dbReference>
<reference evidence="1 2" key="1">
    <citation type="submission" date="2019-07" db="EMBL/GenBank/DDBJ databases">
        <title>The First High-Quality Draft Genome Sequence of the Causal Agent of the Current Panama Disease Epidemic.</title>
        <authorList>
            <person name="Warmington R.J."/>
            <person name="Kay W."/>
            <person name="Jeffries A."/>
            <person name="Bebber D."/>
            <person name="Moore K."/>
            <person name="Studholme D.J."/>
        </authorList>
    </citation>
    <scope>NUCLEOTIDE SEQUENCE [LARGE SCALE GENOMIC DNA]</scope>
    <source>
        <strain evidence="1 2">TR4</strain>
    </source>
</reference>
<proteinExistence type="predicted"/>
<protein>
    <submittedName>
        <fullName evidence="1">Uncharacterized protein</fullName>
    </submittedName>
</protein>
<organism evidence="1 2">
    <name type="scientific">Fusarium oxysporum f. sp. cubense</name>
    <dbReference type="NCBI Taxonomy" id="61366"/>
    <lineage>
        <taxon>Eukaryota</taxon>
        <taxon>Fungi</taxon>
        <taxon>Dikarya</taxon>
        <taxon>Ascomycota</taxon>
        <taxon>Pezizomycotina</taxon>
        <taxon>Sordariomycetes</taxon>
        <taxon>Hypocreomycetidae</taxon>
        <taxon>Hypocreales</taxon>
        <taxon>Nectriaceae</taxon>
        <taxon>Fusarium</taxon>
        <taxon>Fusarium oxysporum species complex</taxon>
    </lineage>
</organism>
<name>A0A5C6TFN0_FUSOC</name>
<dbReference type="AlphaFoldDB" id="A0A5C6TFN0"/>
<comment type="caution">
    <text evidence="1">The sequence shown here is derived from an EMBL/GenBank/DDBJ whole genome shotgun (WGS) entry which is preliminary data.</text>
</comment>
<accession>A0A5C6TFN0</accession>
<gene>
    <name evidence="1" type="ORF">FocTR4_00004430</name>
</gene>